<dbReference type="Pfam" id="PF02909">
    <property type="entry name" value="TetR_C_1"/>
    <property type="match status" value="1"/>
</dbReference>
<keyword evidence="2" id="KW-0805">Transcription regulation</keyword>
<dbReference type="PROSITE" id="PS50977">
    <property type="entry name" value="HTH_TETR_2"/>
    <property type="match status" value="1"/>
</dbReference>
<keyword evidence="3 5" id="KW-0238">DNA-binding</keyword>
<evidence type="ECO:0000256" key="2">
    <source>
        <dbReference type="ARBA" id="ARBA00023015"/>
    </source>
</evidence>
<gene>
    <name evidence="7" type="primary">actII</name>
    <name evidence="7" type="ORF">GCM10023175_62340</name>
</gene>
<evidence type="ECO:0000256" key="5">
    <source>
        <dbReference type="PROSITE-ProRule" id="PRU00335"/>
    </source>
</evidence>
<name>A0ABP8S159_9PSEU</name>
<feature type="domain" description="HTH tetR-type" evidence="6">
    <location>
        <begin position="12"/>
        <end position="72"/>
    </location>
</feature>
<dbReference type="Pfam" id="PF00440">
    <property type="entry name" value="TetR_N"/>
    <property type="match status" value="1"/>
</dbReference>
<dbReference type="Gene3D" id="1.10.357.10">
    <property type="entry name" value="Tetracycline Repressor, domain 2"/>
    <property type="match status" value="1"/>
</dbReference>
<reference evidence="8" key="1">
    <citation type="journal article" date="2019" name="Int. J. Syst. Evol. Microbiol.">
        <title>The Global Catalogue of Microorganisms (GCM) 10K type strain sequencing project: providing services to taxonomists for standard genome sequencing and annotation.</title>
        <authorList>
            <consortium name="The Broad Institute Genomics Platform"/>
            <consortium name="The Broad Institute Genome Sequencing Center for Infectious Disease"/>
            <person name="Wu L."/>
            <person name="Ma J."/>
        </authorList>
    </citation>
    <scope>NUCLEOTIDE SEQUENCE [LARGE SCALE GENOMIC DNA]</scope>
    <source>
        <strain evidence="8">JCM 17906</strain>
    </source>
</reference>
<dbReference type="PANTHER" id="PTHR30055:SF151">
    <property type="entry name" value="TRANSCRIPTIONAL REGULATORY PROTEIN"/>
    <property type="match status" value="1"/>
</dbReference>
<dbReference type="InterPro" id="IPR001647">
    <property type="entry name" value="HTH_TetR"/>
</dbReference>
<dbReference type="InterPro" id="IPR009057">
    <property type="entry name" value="Homeodomain-like_sf"/>
</dbReference>
<dbReference type="EMBL" id="BAABGT010000102">
    <property type="protein sequence ID" value="GAA4557625.1"/>
    <property type="molecule type" value="Genomic_DNA"/>
</dbReference>
<proteinExistence type="predicted"/>
<feature type="DNA-binding region" description="H-T-H motif" evidence="5">
    <location>
        <begin position="35"/>
        <end position="54"/>
    </location>
</feature>
<comment type="caution">
    <text evidence="7">The sequence shown here is derived from an EMBL/GenBank/DDBJ whole genome shotgun (WGS) entry which is preliminary data.</text>
</comment>
<evidence type="ECO:0000313" key="8">
    <source>
        <dbReference type="Proteomes" id="UP001501598"/>
    </source>
</evidence>
<dbReference type="InterPro" id="IPR004111">
    <property type="entry name" value="Repressor_TetR_C"/>
</dbReference>
<dbReference type="PRINTS" id="PR00400">
    <property type="entry name" value="TETREPRESSOR"/>
</dbReference>
<dbReference type="InterPro" id="IPR036271">
    <property type="entry name" value="Tet_transcr_reg_TetR-rel_C_sf"/>
</dbReference>
<dbReference type="InterPro" id="IPR003012">
    <property type="entry name" value="Tet_transcr_reg_TetR"/>
</dbReference>
<evidence type="ECO:0000313" key="7">
    <source>
        <dbReference type="EMBL" id="GAA4557625.1"/>
    </source>
</evidence>
<organism evidence="7 8">
    <name type="scientific">Pseudonocardia xishanensis</name>
    <dbReference type="NCBI Taxonomy" id="630995"/>
    <lineage>
        <taxon>Bacteria</taxon>
        <taxon>Bacillati</taxon>
        <taxon>Actinomycetota</taxon>
        <taxon>Actinomycetes</taxon>
        <taxon>Pseudonocardiales</taxon>
        <taxon>Pseudonocardiaceae</taxon>
        <taxon>Pseudonocardia</taxon>
    </lineage>
</organism>
<evidence type="ECO:0000256" key="4">
    <source>
        <dbReference type="ARBA" id="ARBA00023163"/>
    </source>
</evidence>
<evidence type="ECO:0000256" key="1">
    <source>
        <dbReference type="ARBA" id="ARBA00022491"/>
    </source>
</evidence>
<dbReference type="Proteomes" id="UP001501598">
    <property type="component" value="Unassembled WGS sequence"/>
</dbReference>
<dbReference type="InterPro" id="IPR050109">
    <property type="entry name" value="HTH-type_TetR-like_transc_reg"/>
</dbReference>
<protein>
    <submittedName>
        <fullName evidence="7">TetR family transcriptional regulator ActII</fullName>
    </submittedName>
</protein>
<evidence type="ECO:0000256" key="3">
    <source>
        <dbReference type="ARBA" id="ARBA00023125"/>
    </source>
</evidence>
<accession>A0ABP8S159</accession>
<sequence length="225" mass="24630">MENVSREPLRRPLSREVIVETAMDVLRKDGVEGLSMRRLATELGTGPATLYAHVAHKEQLVGLLFDEVAAEIPLPEPDPARWREQVTRLWVDTRSTLLRYRDIARASLGAAPAGPHAAAVTEVTMRLLRMGGVPDRSIAWAVDVVGLYVAASAVEGATEGRRRELGREPGRHHAGELAELVARLPAERFPTVVAVLPLIAEGSDEERFRFGLELLVNGLAQLADQ</sequence>
<evidence type="ECO:0000259" key="6">
    <source>
        <dbReference type="PROSITE" id="PS50977"/>
    </source>
</evidence>
<keyword evidence="1" id="KW-0678">Repressor</keyword>
<keyword evidence="4" id="KW-0804">Transcription</keyword>
<dbReference type="SUPFAM" id="SSF46689">
    <property type="entry name" value="Homeodomain-like"/>
    <property type="match status" value="1"/>
</dbReference>
<keyword evidence="8" id="KW-1185">Reference proteome</keyword>
<dbReference type="PANTHER" id="PTHR30055">
    <property type="entry name" value="HTH-TYPE TRANSCRIPTIONAL REGULATOR RUTR"/>
    <property type="match status" value="1"/>
</dbReference>
<dbReference type="SUPFAM" id="SSF48498">
    <property type="entry name" value="Tetracyclin repressor-like, C-terminal domain"/>
    <property type="match status" value="1"/>
</dbReference>